<dbReference type="InterPro" id="IPR011712">
    <property type="entry name" value="Sig_transdc_His_kin_sub3_dim/P"/>
</dbReference>
<comment type="catalytic activity">
    <reaction evidence="1">
        <text>ATP + protein L-histidine = ADP + protein N-phospho-L-histidine.</text>
        <dbReference type="EC" id="2.7.13.3"/>
    </reaction>
</comment>
<dbReference type="Pfam" id="PF02518">
    <property type="entry name" value="HATPase_c"/>
    <property type="match status" value="1"/>
</dbReference>
<dbReference type="Proteomes" id="UP001430755">
    <property type="component" value="Unassembled WGS sequence"/>
</dbReference>
<proteinExistence type="predicted"/>
<comment type="caution">
    <text evidence="11">The sequence shown here is derived from an EMBL/GenBank/DDBJ whole genome shotgun (WGS) entry which is preliminary data.</text>
</comment>
<feature type="compositionally biased region" description="Basic and acidic residues" evidence="9">
    <location>
        <begin position="57"/>
        <end position="73"/>
    </location>
</feature>
<keyword evidence="6 11" id="KW-0418">Kinase</keyword>
<dbReference type="SMART" id="SM00387">
    <property type="entry name" value="HATPase_c"/>
    <property type="match status" value="1"/>
</dbReference>
<keyword evidence="12" id="KW-1185">Reference proteome</keyword>
<evidence type="ECO:0000313" key="12">
    <source>
        <dbReference type="Proteomes" id="UP001430755"/>
    </source>
</evidence>
<reference evidence="11" key="1">
    <citation type="submission" date="2021-11" db="EMBL/GenBank/DDBJ databases">
        <title>A Novel Adlercreutzia Species, isolated from a Allomyrina dichotoma larva feces.</title>
        <authorList>
            <person name="Suh M.K."/>
        </authorList>
    </citation>
    <scope>NUCLEOTIDE SEQUENCE</scope>
    <source>
        <strain evidence="11">JBNU-10</strain>
    </source>
</reference>
<dbReference type="InterPro" id="IPR050482">
    <property type="entry name" value="Sensor_HK_TwoCompSys"/>
</dbReference>
<dbReference type="EC" id="2.7.13.3" evidence="2"/>
<keyword evidence="8" id="KW-0902">Two-component regulatory system</keyword>
<organism evidence="11 12">
    <name type="scientific">Adlercreutzia faecimuris</name>
    <dbReference type="NCBI Taxonomy" id="2897341"/>
    <lineage>
        <taxon>Bacteria</taxon>
        <taxon>Bacillati</taxon>
        <taxon>Actinomycetota</taxon>
        <taxon>Coriobacteriia</taxon>
        <taxon>Eggerthellales</taxon>
        <taxon>Eggerthellaceae</taxon>
        <taxon>Adlercreutzia</taxon>
    </lineage>
</organism>
<dbReference type="EMBL" id="JAJMLW010000003">
    <property type="protein sequence ID" value="MCI2242626.1"/>
    <property type="molecule type" value="Genomic_DNA"/>
</dbReference>
<evidence type="ECO:0000256" key="9">
    <source>
        <dbReference type="SAM" id="MobiDB-lite"/>
    </source>
</evidence>
<dbReference type="PANTHER" id="PTHR24421">
    <property type="entry name" value="NITRATE/NITRITE SENSOR PROTEIN NARX-RELATED"/>
    <property type="match status" value="1"/>
</dbReference>
<evidence type="ECO:0000256" key="2">
    <source>
        <dbReference type="ARBA" id="ARBA00012438"/>
    </source>
</evidence>
<evidence type="ECO:0000259" key="10">
    <source>
        <dbReference type="SMART" id="SM00387"/>
    </source>
</evidence>
<evidence type="ECO:0000256" key="8">
    <source>
        <dbReference type="ARBA" id="ARBA00023012"/>
    </source>
</evidence>
<dbReference type="InterPro" id="IPR036890">
    <property type="entry name" value="HATPase_C_sf"/>
</dbReference>
<dbReference type="PANTHER" id="PTHR24421:SF10">
    <property type="entry name" value="NITRATE_NITRITE SENSOR PROTEIN NARQ"/>
    <property type="match status" value="1"/>
</dbReference>
<keyword evidence="4" id="KW-0808">Transferase</keyword>
<dbReference type="Pfam" id="PF07730">
    <property type="entry name" value="HisKA_3"/>
    <property type="match status" value="1"/>
</dbReference>
<evidence type="ECO:0000256" key="4">
    <source>
        <dbReference type="ARBA" id="ARBA00022679"/>
    </source>
</evidence>
<feature type="compositionally biased region" description="Low complexity" evidence="9">
    <location>
        <begin position="75"/>
        <end position="90"/>
    </location>
</feature>
<sequence length="419" mass="42911">MDRVADETIILILCLATVAGGAWLGAPAGGPEVAATLVSVCLACLCEALPAGARRPGRADAPEPHGRPGREDAAADAPSPASETPGPLPARARAAWPRWARAAAVGAWEAAALAWAPLVPFAPLAAYLAGAFRLGPLRALWAVPALAALGRGDAGVAGAALAIGAAACVLAERTRRLVEGRRATLALRDQVQERSIALARRNRDLMDRQDLEVRCAVLDERGRIAREIHDNVGHLLTRSLLQVEALRVTQAATPAAEGLAAVSATLDEALGTVRASVHDLHDGAFDARTALERAVGDWEAGDATLVYDAGPLPRPVAYAVLAVAREALSNAARHGGARAVAVELAEYPGFWRLTVADDGTGGPGSSGPADGAGEAAGMGLASMRERVEALGGTLSAGPAAAGGFAVRAIIPREREGEDE</sequence>
<dbReference type="InterPro" id="IPR003594">
    <property type="entry name" value="HATPase_dom"/>
</dbReference>
<evidence type="ECO:0000256" key="3">
    <source>
        <dbReference type="ARBA" id="ARBA00022553"/>
    </source>
</evidence>
<evidence type="ECO:0000256" key="7">
    <source>
        <dbReference type="ARBA" id="ARBA00022840"/>
    </source>
</evidence>
<dbReference type="SUPFAM" id="SSF55874">
    <property type="entry name" value="ATPase domain of HSP90 chaperone/DNA topoisomerase II/histidine kinase"/>
    <property type="match status" value="1"/>
</dbReference>
<feature type="region of interest" description="Disordered" evidence="9">
    <location>
        <begin position="53"/>
        <end position="90"/>
    </location>
</feature>
<dbReference type="RefSeq" id="WP_242166073.1">
    <property type="nucleotide sequence ID" value="NZ_JAJMLW010000003.1"/>
</dbReference>
<evidence type="ECO:0000256" key="6">
    <source>
        <dbReference type="ARBA" id="ARBA00022777"/>
    </source>
</evidence>
<dbReference type="Gene3D" id="3.30.565.10">
    <property type="entry name" value="Histidine kinase-like ATPase, C-terminal domain"/>
    <property type="match status" value="1"/>
</dbReference>
<protein>
    <recommendedName>
        <fullName evidence="2">histidine kinase</fullName>
        <ecNumber evidence="2">2.7.13.3</ecNumber>
    </recommendedName>
</protein>
<keyword evidence="7" id="KW-0067">ATP-binding</keyword>
<evidence type="ECO:0000256" key="5">
    <source>
        <dbReference type="ARBA" id="ARBA00022741"/>
    </source>
</evidence>
<gene>
    <name evidence="11" type="ORF">LPT13_09710</name>
</gene>
<dbReference type="CDD" id="cd16917">
    <property type="entry name" value="HATPase_UhpB-NarQ-NarX-like"/>
    <property type="match status" value="1"/>
</dbReference>
<evidence type="ECO:0000313" key="11">
    <source>
        <dbReference type="EMBL" id="MCI2242626.1"/>
    </source>
</evidence>
<dbReference type="GO" id="GO:0016301">
    <property type="term" value="F:kinase activity"/>
    <property type="evidence" value="ECO:0007669"/>
    <property type="project" value="UniProtKB-KW"/>
</dbReference>
<accession>A0ABS9WJY1</accession>
<keyword evidence="5" id="KW-0547">Nucleotide-binding</keyword>
<keyword evidence="3" id="KW-0597">Phosphoprotein</keyword>
<evidence type="ECO:0000256" key="1">
    <source>
        <dbReference type="ARBA" id="ARBA00000085"/>
    </source>
</evidence>
<name>A0ABS9WJY1_9ACTN</name>
<dbReference type="Gene3D" id="1.20.5.1930">
    <property type="match status" value="1"/>
</dbReference>
<feature type="domain" description="Histidine kinase/HSP90-like ATPase" evidence="10">
    <location>
        <begin position="315"/>
        <end position="414"/>
    </location>
</feature>